<dbReference type="Pfam" id="PF08043">
    <property type="entry name" value="Xin"/>
    <property type="match status" value="12"/>
</dbReference>
<keyword evidence="8" id="KW-1185">Reference proteome</keyword>
<sequence length="2530" mass="286517">MNADWYNNFFLQKTDVDFSQFQWGQDVNLSSETSTERMYETSSIIREVEGRTSAYGSLENFPPPPSDLLQVPERPYSPEPVELNFKPIVTKEQYSKQRNLYEFKRLYKHINPEVRKSLERDFFNELESHDGITDDYQQARFMFENSGSSPSKCLSPEREYMEWDEILKGEVQSMRWIFENKPLDSIREYSPDGDNIKNIAQKEIIAGNDVKYTAWMFETRPMDALGTSSPDSAGYRGKITDWARGDVRTATWLFETQPLDTLNTIYQEEEPITTIGTNDVIGGDVQYGRYLFENEHLDSLGHTETIDENHFLQLKSELEEIKGGVKKTTSMFETQPMCVIRGEAGEILEITTVRREETERGDVKTSRWLFETQPLDMINQDPAQVKLVCGVSMEDNYQGGVNKGRWLFEMKTLDSIQVEDGENSRLQKEEIIGSDVRKHCRMFEMQPMDALKDHSNDKPRYTEDIIGGDVQSTRQFFEGAPVEHFKDMSEVGKLQKVVASQEGRGDVRHQKWVFESQPLENIREEKREIMRTVKLEENDKGDVTNCKEIFETTTLGRHDQIQKMEVEGITSGSVKTNKVYFESTPIYAMQDSSGSYHEVKTVRREEIVQGNVQSFKWMFETCPIDQFDESMNKFQLIKGISKEEIESGNVKTTKWLFETQPLDSIKYFSIAKDEEVEDNNSENDIVKGDVKKCRWLFETQPMDLLYEKMEREGERETENIQIGDVKTCTWLFETQALDTIGDSSQSDIKTYTVKLDDVKGNDVQMTRFLFETENLENITGEEVAAFKKVTDIDIQSGDVSKMKYIFENQSSDIMTSSSEETMQKLKYITPEDIQKGNVINCTWLFENQSIDTIHGNCEEAKETHTVNDVQGGDVNRGRFIFETFSLDKIQEGSSKSETTDIQSIHKEIEKGYVKNHTIMFETQPLYAIRDQEGNYHEVTTVTKEDVTKGDVLGTRWLFETKPLDSIKDTNEVYLIKAVTKEDIQKGDVTSARWRFETQPLDEISEDAKVFVRTVDDIQGGDVRSNKQRFENNDMSQNFERTVSTSEIQKGDVRSAAWMFETNTIEEIHDKECSEMERVGKDEMLKGDVMQSVWLFEKQPLDTIKDVDTTNAGTNQEGIPQGDVKTTTWLFETTPFHKFNESRVEKVEIVGKSVRETLEKLNCQKTASSHGIIIEADEVGDVRMAKFKLMNQEVPEIQKEKVISVDLKNIVMNLLKHEEVAKSAVTINEEERGNINTTVKQLFNQETRLNVSKEEIIRGDIQEAINSLLKNEGSERQGILIQEDEKGDIKMTMYSLLNNNRSTAIDKEHIIEGNVRGTLHRLLSNPDNPEQLMRIKVGEAERGNVSFYSTCIESGALDYLKQLQAEPDEVDNDKAEKEQIVGGDIEEIKLVLRRNQLQIERTIAEDDIVPGDVHNTAQVFMTQPDTSSGNVQKKEIERGDVRSALNSLKQAMKQTVVIEKEELVKGDITTTLRSLKEFQNQQNVVERPEIVPGDIKGALRSLEESMTTNVDSVVEDLVPGNIKGAIKSLEMAKHAVKEVEKEEILKGDIQSAKQSLQEASYERKVCQWQASEQGNVKDTIQLLLETATKQHKPIKDRYVKVSVKSLYDIQEQMEMEREDMIKGDAQSAVKSLLKPEQHTIVKPVHAVKNLSLSVESHKNTKKPVKSSFSTQTDHSHTSKSTMALGINRGVSQMKMTAKQTQEIGTVKQTSEQKTVTQNLEVKSLRTGLHKNSRKIENKAKPKLCLQLPAPAPLPDPEFPLPPPPPECDSQVSATPCLPLMRQDSDLPPPPPPPPPMEPLKSEADQFPPPPSPPPAAMAGYDYLPPPPSQGELAFMPACDFPAKIRKMTEEPMKAFSTFKSAKPDLPKSAGISLQKSMQELPCLPQKTFIPPVKLPTPGPEPQSTKQKPYTRKFKTPLMIAEEKYRKQREENEKKTEVSPFILSSAINENSSGAFQGVIADDKNSKQLEEIIKSEGFLWNGEETVTKGTLDTASPDPSVQSTQPKIPLAKHPNSAVKQNPFESLKCDSYSKNKCVSASVRYQTISKCPTRHDTSSLKEQIASVSSVKSHSTPEALQSSNKMMMSTAVETLASVLNTSSESVIVKENVVHSLKNITNEGSISIKAENDWPASHELGQVLQQPQRNMIPKVTHDLKPKISLVSNIEEIETQQQNKANKRDHQTAVKRKSQVKQEETIQSKKGDSLLARDVRETSVVKTSSKQTNIESEQVVSGDQQTALKGESQVKHGETNQIKKACDVRETSVVKKSSEQTNTESEQFVKGYYQTAVKGQSQAKQEETNQSTKDDSLLARDVCETSVVKTSSEQTNTESDQNMAKQREAERISTGNDSRAEIQKKKKHKSKKEKNTVREEKMTDCLKSFREMSTVKTSSEQTNAECEQVVSGDHQTAVKGKSQAKQEETNQSKKGDSLLARDVRETSIVKTSSEQTNTECEQIIKGDQQTAVRWESQAKLEETNQSTKDDSLLACDVRETGVVKTSSEQTNRECEQVVKGDQQTAVRWESQAKLEETNQSTKD</sequence>
<dbReference type="GO" id="GO:0005925">
    <property type="term" value="C:focal adhesion"/>
    <property type="evidence" value="ECO:0007669"/>
    <property type="project" value="TreeGrafter"/>
</dbReference>
<evidence type="ECO:0000256" key="4">
    <source>
        <dbReference type="ARBA" id="ARBA00023203"/>
    </source>
</evidence>
<feature type="compositionally biased region" description="Basic and acidic residues" evidence="6">
    <location>
        <begin position="2187"/>
        <end position="2210"/>
    </location>
</feature>
<comment type="domain">
    <text evidence="5">Xin repeats bind F-actin.</text>
</comment>
<feature type="compositionally biased region" description="Polar residues" evidence="6">
    <location>
        <begin position="2435"/>
        <end position="2447"/>
    </location>
</feature>
<feature type="repeat" description="Xin" evidence="5">
    <location>
        <begin position="797"/>
        <end position="812"/>
    </location>
</feature>
<dbReference type="Ensembl" id="ENSPKIT00000026719.1">
    <property type="protein sequence ID" value="ENSPKIP00000002766.1"/>
    <property type="gene ID" value="ENSPKIG00000020535.1"/>
</dbReference>
<dbReference type="STRING" id="1676925.ENSPKIP00000002766"/>
<dbReference type="PANTHER" id="PTHR22591">
    <property type="entry name" value="XIN"/>
    <property type="match status" value="1"/>
</dbReference>
<evidence type="ECO:0000313" key="8">
    <source>
        <dbReference type="Proteomes" id="UP000261540"/>
    </source>
</evidence>
<feature type="repeat" description="Xin" evidence="5">
    <location>
        <begin position="648"/>
        <end position="663"/>
    </location>
</feature>
<reference evidence="7" key="2">
    <citation type="submission" date="2025-09" db="UniProtKB">
        <authorList>
            <consortium name="Ensembl"/>
        </authorList>
    </citation>
    <scope>IDENTIFICATION</scope>
</reference>
<feature type="repeat" description="Xin" evidence="5">
    <location>
        <begin position="949"/>
        <end position="964"/>
    </location>
</feature>
<dbReference type="GO" id="GO:0051015">
    <property type="term" value="F:actin filament binding"/>
    <property type="evidence" value="ECO:0007669"/>
    <property type="project" value="TreeGrafter"/>
</dbReference>
<feature type="repeat" description="Xin" evidence="5">
    <location>
        <begin position="541"/>
        <end position="556"/>
    </location>
</feature>
<feature type="region of interest" description="Disordered" evidence="6">
    <location>
        <begin position="1654"/>
        <end position="1679"/>
    </location>
</feature>
<dbReference type="GO" id="GO:0007015">
    <property type="term" value="P:actin filament organization"/>
    <property type="evidence" value="ECO:0007669"/>
    <property type="project" value="TreeGrafter"/>
</dbReference>
<organism evidence="7 8">
    <name type="scientific">Paramormyrops kingsleyae</name>
    <dbReference type="NCBI Taxonomy" id="1676925"/>
    <lineage>
        <taxon>Eukaryota</taxon>
        <taxon>Metazoa</taxon>
        <taxon>Chordata</taxon>
        <taxon>Craniata</taxon>
        <taxon>Vertebrata</taxon>
        <taxon>Euteleostomi</taxon>
        <taxon>Actinopterygii</taxon>
        <taxon>Neopterygii</taxon>
        <taxon>Teleostei</taxon>
        <taxon>Osteoglossocephala</taxon>
        <taxon>Osteoglossomorpha</taxon>
        <taxon>Osteoglossiformes</taxon>
        <taxon>Mormyridae</taxon>
        <taxon>Paramormyrops</taxon>
    </lineage>
</organism>
<comment type="similarity">
    <text evidence="5">Belongs to the Xin family.</text>
</comment>
<feature type="compositionally biased region" description="Pro residues" evidence="6">
    <location>
        <begin position="1805"/>
        <end position="1814"/>
    </location>
</feature>
<feature type="compositionally biased region" description="Polar residues" evidence="6">
    <location>
        <begin position="2314"/>
        <end position="2331"/>
    </location>
</feature>
<feature type="compositionally biased region" description="Polar residues" evidence="6">
    <location>
        <begin position="2211"/>
        <end position="2234"/>
    </location>
</feature>
<feature type="repeat" description="Xin" evidence="5">
    <location>
        <begin position="1121"/>
        <end position="1136"/>
    </location>
</feature>
<dbReference type="Proteomes" id="UP000261540">
    <property type="component" value="Unplaced"/>
</dbReference>
<feature type="compositionally biased region" description="Basic and acidic residues" evidence="6">
    <location>
        <begin position="2291"/>
        <end position="2310"/>
    </location>
</feature>
<feature type="region of interest" description="Disordered" evidence="6">
    <location>
        <begin position="1987"/>
        <end position="2012"/>
    </location>
</feature>
<feature type="region of interest" description="Disordered" evidence="6">
    <location>
        <begin position="1886"/>
        <end position="1911"/>
    </location>
</feature>
<accession>A0A3B3QBH7</accession>
<dbReference type="GeneTree" id="ENSGT00530000063779"/>
<feature type="region of interest" description="Disordered" evidence="6">
    <location>
        <begin position="1748"/>
        <end position="1823"/>
    </location>
</feature>
<protein>
    <submittedName>
        <fullName evidence="7">Xin actin binding repeat containing 2</fullName>
    </submittedName>
</protein>
<feature type="repeat" description="Xin" evidence="5">
    <location>
        <begin position="836"/>
        <end position="851"/>
    </location>
</feature>
<evidence type="ECO:0000256" key="5">
    <source>
        <dbReference type="PROSITE-ProRule" id="PRU00721"/>
    </source>
</evidence>
<keyword evidence="3" id="KW-0965">Cell junction</keyword>
<feature type="repeat" description="Xin" evidence="5">
    <location>
        <begin position="610"/>
        <end position="625"/>
    </location>
</feature>
<evidence type="ECO:0000313" key="7">
    <source>
        <dbReference type="Ensembl" id="ENSPKIP00000002766.1"/>
    </source>
</evidence>
<feature type="compositionally biased region" description="Basic and acidic residues" evidence="6">
    <location>
        <begin position="2411"/>
        <end position="2434"/>
    </location>
</feature>
<proteinExistence type="inferred from homology"/>
<feature type="compositionally biased region" description="Polar residues" evidence="6">
    <location>
        <begin position="2381"/>
        <end position="2392"/>
    </location>
</feature>
<evidence type="ECO:0000256" key="3">
    <source>
        <dbReference type="ARBA" id="ARBA00022949"/>
    </source>
</evidence>
<feature type="compositionally biased region" description="Pro residues" evidence="6">
    <location>
        <begin position="1748"/>
        <end position="1765"/>
    </location>
</feature>
<keyword evidence="4 5" id="KW-0009">Actin-binding</keyword>
<evidence type="ECO:0000256" key="2">
    <source>
        <dbReference type="ARBA" id="ARBA00022737"/>
    </source>
</evidence>
<feature type="region of interest" description="Disordered" evidence="6">
    <location>
        <begin position="2379"/>
        <end position="2456"/>
    </location>
</feature>
<feature type="repeat" description="Xin" evidence="5">
    <location>
        <begin position="688"/>
        <end position="703"/>
    </location>
</feature>
<feature type="repeat" description="Xin" evidence="5">
    <location>
        <begin position="872"/>
        <end position="887"/>
    </location>
</feature>
<evidence type="ECO:0000256" key="1">
    <source>
        <dbReference type="ARBA" id="ARBA00004282"/>
    </source>
</evidence>
<feature type="repeat" description="Xin" evidence="5">
    <location>
        <begin position="169"/>
        <end position="184"/>
    </location>
</feature>
<feature type="compositionally biased region" description="Polar residues" evidence="6">
    <location>
        <begin position="1987"/>
        <end position="2002"/>
    </location>
</feature>
<reference evidence="7" key="1">
    <citation type="submission" date="2025-08" db="UniProtKB">
        <authorList>
            <consortium name="Ensembl"/>
        </authorList>
    </citation>
    <scope>IDENTIFICATION</scope>
</reference>
<dbReference type="PANTHER" id="PTHR22591:SF1">
    <property type="entry name" value="XIN ACTIN-BINDING REPEAT-CONTAINING PROTEIN 2"/>
    <property type="match status" value="1"/>
</dbReference>
<feature type="repeat" description="Xin" evidence="5">
    <location>
        <begin position="245"/>
        <end position="260"/>
    </location>
</feature>
<feature type="repeat" description="Xin" evidence="5">
    <location>
        <begin position="361"/>
        <end position="376"/>
    </location>
</feature>
<keyword evidence="2" id="KW-0677">Repeat</keyword>
<dbReference type="InterPro" id="IPR030072">
    <property type="entry name" value="XIRP1/XIRP2"/>
</dbReference>
<feature type="repeat" description="Xin" evidence="5">
    <location>
        <begin position="986"/>
        <end position="1001"/>
    </location>
</feature>
<dbReference type="PROSITE" id="PS51389">
    <property type="entry name" value="XIN"/>
    <property type="match status" value="18"/>
</dbReference>
<feature type="region of interest" description="Disordered" evidence="6">
    <location>
        <begin position="2283"/>
        <end position="2367"/>
    </location>
</feature>
<feature type="repeat" description="Xin" evidence="5">
    <location>
        <begin position="761"/>
        <end position="776"/>
    </location>
</feature>
<feature type="repeat" description="Xin" evidence="5">
    <location>
        <begin position="723"/>
        <end position="738"/>
    </location>
</feature>
<feature type="compositionally biased region" description="Pro residues" evidence="6">
    <location>
        <begin position="1785"/>
        <end position="1796"/>
    </location>
</feature>
<evidence type="ECO:0000256" key="6">
    <source>
        <dbReference type="SAM" id="MobiDB-lite"/>
    </source>
</evidence>
<dbReference type="InterPro" id="IPR012510">
    <property type="entry name" value="Actin-binding_Xin_repeat"/>
</dbReference>
<feature type="repeat" description="Xin" evidence="5">
    <location>
        <begin position="505"/>
        <end position="520"/>
    </location>
</feature>
<comment type="subcellular location">
    <subcellularLocation>
        <location evidence="1">Cell junction</location>
    </subcellularLocation>
</comment>
<feature type="repeat" description="Xin" evidence="5">
    <location>
        <begin position="323"/>
        <end position="338"/>
    </location>
</feature>
<feature type="region of interest" description="Disordered" evidence="6">
    <location>
        <begin position="2167"/>
        <end position="2248"/>
    </location>
</feature>
<name>A0A3B3QBH7_9TELE</name>
<dbReference type="GO" id="GO:0001725">
    <property type="term" value="C:stress fiber"/>
    <property type="evidence" value="ECO:0007669"/>
    <property type="project" value="TreeGrafter"/>
</dbReference>
<feature type="repeat" description="Xin" evidence="5">
    <location>
        <begin position="1086"/>
        <end position="1101"/>
    </location>
</feature>